<protein>
    <submittedName>
        <fullName evidence="7">NnrU family protein</fullName>
    </submittedName>
</protein>
<feature type="domain" description="NnrU" evidence="6">
    <location>
        <begin position="3"/>
        <end position="190"/>
    </location>
</feature>
<evidence type="ECO:0000256" key="3">
    <source>
        <dbReference type="ARBA" id="ARBA00022989"/>
    </source>
</evidence>
<proteinExistence type="predicted"/>
<evidence type="ECO:0000313" key="8">
    <source>
        <dbReference type="Proteomes" id="UP001595556"/>
    </source>
</evidence>
<evidence type="ECO:0000256" key="5">
    <source>
        <dbReference type="SAM" id="Phobius"/>
    </source>
</evidence>
<keyword evidence="8" id="KW-1185">Reference proteome</keyword>
<feature type="transmembrane region" description="Helical" evidence="5">
    <location>
        <begin position="37"/>
        <end position="59"/>
    </location>
</feature>
<comment type="subcellular location">
    <subcellularLocation>
        <location evidence="1">Membrane</location>
        <topology evidence="1">Multi-pass membrane protein</topology>
    </subcellularLocation>
</comment>
<feature type="transmembrane region" description="Helical" evidence="5">
    <location>
        <begin position="113"/>
        <end position="139"/>
    </location>
</feature>
<organism evidence="7 8">
    <name type="scientific">Piscinibacterium candidicorallinum</name>
    <dbReference type="NCBI Taxonomy" id="1793872"/>
    <lineage>
        <taxon>Bacteria</taxon>
        <taxon>Pseudomonadati</taxon>
        <taxon>Pseudomonadota</taxon>
        <taxon>Betaproteobacteria</taxon>
        <taxon>Burkholderiales</taxon>
        <taxon>Piscinibacterium</taxon>
    </lineage>
</organism>
<feature type="transmembrane region" description="Helical" evidence="5">
    <location>
        <begin position="160"/>
        <end position="181"/>
    </location>
</feature>
<evidence type="ECO:0000259" key="6">
    <source>
        <dbReference type="Pfam" id="PF07298"/>
    </source>
</evidence>
<dbReference type="EMBL" id="JBHRTI010000007">
    <property type="protein sequence ID" value="MFC3148709.1"/>
    <property type="molecule type" value="Genomic_DNA"/>
</dbReference>
<name>A0ABV7H468_9BURK</name>
<dbReference type="Pfam" id="PF07298">
    <property type="entry name" value="NnrU"/>
    <property type="match status" value="1"/>
</dbReference>
<sequence>MWMLVLGLFIFLATHSVRVFAEPWRQGLIARTGANQYKVAYSVVSLLGFLLIIYGYGMARQAPIVLYSPPIFTKHIAALLTLVAFILLTAAYVPGTKLKAAVKHPMVLGVKTWAFAHLLANGTLHDVLLFGSFLVWAVLSFRAARKRDAADRISYPPGSAVRDVVNVIIGTALWAGVAFWAHGAWIGVRPFGM</sequence>
<dbReference type="InterPro" id="IPR009915">
    <property type="entry name" value="NnrU_dom"/>
</dbReference>
<reference evidence="8" key="1">
    <citation type="journal article" date="2019" name="Int. J. Syst. Evol. Microbiol.">
        <title>The Global Catalogue of Microorganisms (GCM) 10K type strain sequencing project: providing services to taxonomists for standard genome sequencing and annotation.</title>
        <authorList>
            <consortium name="The Broad Institute Genomics Platform"/>
            <consortium name="The Broad Institute Genome Sequencing Center for Infectious Disease"/>
            <person name="Wu L."/>
            <person name="Ma J."/>
        </authorList>
    </citation>
    <scope>NUCLEOTIDE SEQUENCE [LARGE SCALE GENOMIC DNA]</scope>
    <source>
        <strain evidence="8">KCTC 52168</strain>
    </source>
</reference>
<feature type="transmembrane region" description="Helical" evidence="5">
    <location>
        <begin position="71"/>
        <end position="93"/>
    </location>
</feature>
<keyword evidence="4 5" id="KW-0472">Membrane</keyword>
<keyword evidence="3 5" id="KW-1133">Transmembrane helix</keyword>
<evidence type="ECO:0000256" key="4">
    <source>
        <dbReference type="ARBA" id="ARBA00023136"/>
    </source>
</evidence>
<dbReference type="RefSeq" id="WP_377304890.1">
    <property type="nucleotide sequence ID" value="NZ_CP180191.1"/>
</dbReference>
<evidence type="ECO:0000313" key="7">
    <source>
        <dbReference type="EMBL" id="MFC3148709.1"/>
    </source>
</evidence>
<gene>
    <name evidence="7" type="ORF">ACFOEN_13845</name>
</gene>
<dbReference type="Proteomes" id="UP001595556">
    <property type="component" value="Unassembled WGS sequence"/>
</dbReference>
<evidence type="ECO:0000256" key="2">
    <source>
        <dbReference type="ARBA" id="ARBA00022692"/>
    </source>
</evidence>
<comment type="caution">
    <text evidence="7">The sequence shown here is derived from an EMBL/GenBank/DDBJ whole genome shotgun (WGS) entry which is preliminary data.</text>
</comment>
<evidence type="ECO:0000256" key="1">
    <source>
        <dbReference type="ARBA" id="ARBA00004141"/>
    </source>
</evidence>
<accession>A0ABV7H468</accession>
<keyword evidence="2 5" id="KW-0812">Transmembrane</keyword>